<evidence type="ECO:0000256" key="6">
    <source>
        <dbReference type="ARBA" id="ARBA00022603"/>
    </source>
</evidence>
<dbReference type="eggNOG" id="COG2518">
    <property type="taxonomic scope" value="Bacteria"/>
</dbReference>
<evidence type="ECO:0000256" key="8">
    <source>
        <dbReference type="ARBA" id="ARBA00022691"/>
    </source>
</evidence>
<comment type="caution">
    <text evidence="12">The sequence shown here is derived from an EMBL/GenBank/DDBJ whole genome shotgun (WGS) entry which is preliminary data.</text>
</comment>
<dbReference type="PANTHER" id="PTHR11579:SF0">
    <property type="entry name" value="PROTEIN-L-ISOASPARTATE(D-ASPARTATE) O-METHYLTRANSFERASE"/>
    <property type="match status" value="1"/>
</dbReference>
<keyword evidence="5" id="KW-0963">Cytoplasm</keyword>
<dbReference type="Pfam" id="PF01135">
    <property type="entry name" value="PCMT"/>
    <property type="match status" value="1"/>
</dbReference>
<sequence>MNMSVDYSTLNLELLDTVVRYTPVYGPPSQINDGIRQTFLKYPRHKFIHRFRLVSEMWETSFRSSSDAEALELIYSNQPLMYVGEKGESLQASSSEPAFIVHLLSLLDIRAGDRVLEIGCGTGWLLAMMAELSGIAANATGVEIIPSLAAKARSNLQDVGLGQATILLADGNTCPVREGQFDRIMYTASTYRFPQYLFDLCKIGGRVIIPLRNKGLAEEVQILVRTEWGFESIDARICKFVQMIQTSSGNDLSGIKHGNDALLDKIQHGHQQILDIPGGPPGVLAFSSFMSKTQSDYLVVGLSNHKIAPSFKAGVFGDPSAIGQCLLSADWSSGAVWNGGNLRSFGDERYKQNMLKGFTDWVNYGEPVGAQFKLMVTQSGAQAPINSTGPFWTEKRGDTSFTWALPV</sequence>
<evidence type="ECO:0000256" key="3">
    <source>
        <dbReference type="ARBA" id="ARBA00011890"/>
    </source>
</evidence>
<evidence type="ECO:0000256" key="5">
    <source>
        <dbReference type="ARBA" id="ARBA00022490"/>
    </source>
</evidence>
<keyword evidence="6" id="KW-0489">Methyltransferase</keyword>
<evidence type="ECO:0000256" key="4">
    <source>
        <dbReference type="ARBA" id="ARBA00013346"/>
    </source>
</evidence>
<dbReference type="Proteomes" id="UP000018733">
    <property type="component" value="Unassembled WGS sequence"/>
</dbReference>
<evidence type="ECO:0000256" key="1">
    <source>
        <dbReference type="ARBA" id="ARBA00004496"/>
    </source>
</evidence>
<dbReference type="InterPro" id="IPR029063">
    <property type="entry name" value="SAM-dependent_MTases_sf"/>
</dbReference>
<evidence type="ECO:0000256" key="7">
    <source>
        <dbReference type="ARBA" id="ARBA00022679"/>
    </source>
</evidence>
<dbReference type="STRING" id="1424334.W822_01615"/>
<dbReference type="Gene3D" id="3.40.50.150">
    <property type="entry name" value="Vaccinia Virus protein VP39"/>
    <property type="match status" value="1"/>
</dbReference>
<proteinExistence type="inferred from homology"/>
<accession>V8QXL5</accession>
<dbReference type="SUPFAM" id="SSF53335">
    <property type="entry name" value="S-adenosyl-L-methionine-dependent methyltransferases"/>
    <property type="match status" value="1"/>
</dbReference>
<dbReference type="OrthoDB" id="9804590at2"/>
<dbReference type="EMBL" id="AYXT01000001">
    <property type="protein sequence ID" value="ETF04656.1"/>
    <property type="molecule type" value="Genomic_DNA"/>
</dbReference>
<dbReference type="CDD" id="cd02440">
    <property type="entry name" value="AdoMet_MTases"/>
    <property type="match status" value="1"/>
</dbReference>
<organism evidence="12 13">
    <name type="scientific">Advenella kashmirensis W13003</name>
    <dbReference type="NCBI Taxonomy" id="1424334"/>
    <lineage>
        <taxon>Bacteria</taxon>
        <taxon>Pseudomonadati</taxon>
        <taxon>Pseudomonadota</taxon>
        <taxon>Betaproteobacteria</taxon>
        <taxon>Burkholderiales</taxon>
        <taxon>Alcaligenaceae</taxon>
    </lineage>
</organism>
<dbReference type="GO" id="GO:0004719">
    <property type="term" value="F:protein-L-isoaspartate (D-aspartate) O-methyltransferase activity"/>
    <property type="evidence" value="ECO:0007669"/>
    <property type="project" value="UniProtKB-EC"/>
</dbReference>
<name>V8QXL5_9BURK</name>
<evidence type="ECO:0000256" key="2">
    <source>
        <dbReference type="ARBA" id="ARBA00005369"/>
    </source>
</evidence>
<dbReference type="HOGENOM" id="CLU_695770_0_0_4"/>
<protein>
    <recommendedName>
        <fullName evidence="4">Protein-L-isoaspartate O-methyltransferase</fullName>
        <ecNumber evidence="3">2.1.1.77</ecNumber>
    </recommendedName>
    <alternativeName>
        <fullName evidence="11">L-isoaspartyl protein carboxyl methyltransferase</fullName>
    </alternativeName>
    <alternativeName>
        <fullName evidence="9">Protein L-isoaspartyl methyltransferase</fullName>
    </alternativeName>
    <alternativeName>
        <fullName evidence="10">Protein-beta-aspartate methyltransferase</fullName>
    </alternativeName>
</protein>
<dbReference type="PANTHER" id="PTHR11579">
    <property type="entry name" value="PROTEIN-L-ISOASPARTATE O-METHYLTRANSFERASE"/>
    <property type="match status" value="1"/>
</dbReference>
<evidence type="ECO:0000256" key="11">
    <source>
        <dbReference type="ARBA" id="ARBA00031350"/>
    </source>
</evidence>
<gene>
    <name evidence="12" type="ORF">W822_01615</name>
</gene>
<dbReference type="PATRIC" id="fig|1424334.3.peg.319"/>
<reference evidence="12 13" key="1">
    <citation type="journal article" date="2014" name="Genome Announc.">
        <title>Draft Genome Sequence of Advenella kashmirensis Strain W13003, a Polycyclic Aromatic Hydrocarbon-Degrading Bacterium.</title>
        <authorList>
            <person name="Wang X."/>
            <person name="Jin D."/>
            <person name="Zhou L."/>
            <person name="Wu L."/>
            <person name="An W."/>
            <person name="Zhao L."/>
        </authorList>
    </citation>
    <scope>NUCLEOTIDE SEQUENCE [LARGE SCALE GENOMIC DNA]</scope>
    <source>
        <strain evidence="12 13">W13003</strain>
    </source>
</reference>
<comment type="similarity">
    <text evidence="2">Belongs to the methyltransferase superfamily. L-isoaspartyl/D-aspartyl protein methyltransferase family.</text>
</comment>
<evidence type="ECO:0000256" key="9">
    <source>
        <dbReference type="ARBA" id="ARBA00030757"/>
    </source>
</evidence>
<evidence type="ECO:0000313" key="13">
    <source>
        <dbReference type="Proteomes" id="UP000018733"/>
    </source>
</evidence>
<comment type="subcellular location">
    <subcellularLocation>
        <location evidence="1">Cytoplasm</location>
    </subcellularLocation>
</comment>
<evidence type="ECO:0000313" key="12">
    <source>
        <dbReference type="EMBL" id="ETF04656.1"/>
    </source>
</evidence>
<keyword evidence="7" id="KW-0808">Transferase</keyword>
<evidence type="ECO:0000256" key="10">
    <source>
        <dbReference type="ARBA" id="ARBA00031323"/>
    </source>
</evidence>
<keyword evidence="13" id="KW-1185">Reference proteome</keyword>
<dbReference type="AlphaFoldDB" id="V8QXL5"/>
<dbReference type="EC" id="2.1.1.77" evidence="3"/>
<dbReference type="InterPro" id="IPR000682">
    <property type="entry name" value="PCMT"/>
</dbReference>
<dbReference type="GO" id="GO:0005737">
    <property type="term" value="C:cytoplasm"/>
    <property type="evidence" value="ECO:0007669"/>
    <property type="project" value="UniProtKB-SubCell"/>
</dbReference>
<dbReference type="GO" id="GO:0032259">
    <property type="term" value="P:methylation"/>
    <property type="evidence" value="ECO:0007669"/>
    <property type="project" value="UniProtKB-KW"/>
</dbReference>
<keyword evidence="8" id="KW-0949">S-adenosyl-L-methionine</keyword>